<evidence type="ECO:0000256" key="4">
    <source>
        <dbReference type="ARBA" id="ARBA00023015"/>
    </source>
</evidence>
<evidence type="ECO:0000313" key="11">
    <source>
        <dbReference type="EMBL" id="KAL1589908.1"/>
    </source>
</evidence>
<evidence type="ECO:0000256" key="7">
    <source>
        <dbReference type="ARBA" id="ARBA00023274"/>
    </source>
</evidence>
<keyword evidence="4" id="KW-0805">Transcription regulation</keyword>
<dbReference type="GeneID" id="96002779"/>
<dbReference type="PANTHER" id="PTHR28184">
    <property type="entry name" value="MITOCHONDRIAL HOMOLOGOUS RECOMBINATION PROTEIN 1"/>
    <property type="match status" value="1"/>
</dbReference>
<dbReference type="InterPro" id="IPR024629">
    <property type="entry name" value="Ribosomal_mL67"/>
</dbReference>
<evidence type="ECO:0000256" key="8">
    <source>
        <dbReference type="ARBA" id="ARBA00035185"/>
    </source>
</evidence>
<sequence>MSKAVEKPVVNSAIYAFYQVKTKQVVYSFKPVLDNATVRKQLPDVGANNSFVSLRKDLWRPFWTVRFPVDQRSKAQNFNLFRKLREWRKLHETTWERPPLLDLNHTPAEIEKLQKELDNRGGSKSENVYDVIKHKKKKMRVHAVLDQRANSVADLAAVLIAQDENGVETQKWKDENAAFRRKEDVRRMLEMAKEAEEGVLETIEARIQELSTQLEANKAGTEKETSNNQLRTELKGLHGKKRKTLFSVEAVAKATEIVNNEPGAQSLAPEQRDARIAEQLPPFPRKQYKGMQSTLEDSESGVANAEVKLSELPKRGYLRSQIMRELAPVFSSKDVVIKWANQLDAEYAEAWPEAVTHEPMGLTRHRAPHANDEAVMGVAELREKKKSARDERNEAQAALKTQEDAVRERMLQRVKQIVVEKGREERKGQKEEALVN</sequence>
<dbReference type="GO" id="GO:1990904">
    <property type="term" value="C:ribonucleoprotein complex"/>
    <property type="evidence" value="ECO:0007669"/>
    <property type="project" value="UniProtKB-KW"/>
</dbReference>
<dbReference type="GO" id="GO:0003735">
    <property type="term" value="F:structural constituent of ribosome"/>
    <property type="evidence" value="ECO:0007669"/>
    <property type="project" value="TreeGrafter"/>
</dbReference>
<comment type="subcellular location">
    <subcellularLocation>
        <location evidence="1">Mitochondrion</location>
    </subcellularLocation>
</comment>
<evidence type="ECO:0000313" key="12">
    <source>
        <dbReference type="Proteomes" id="UP000803884"/>
    </source>
</evidence>
<keyword evidence="3" id="KW-0689">Ribosomal protein</keyword>
<dbReference type="AlphaFoldDB" id="A0AB34L2C6"/>
<dbReference type="GO" id="GO:0000150">
    <property type="term" value="F:DNA strand exchange activity"/>
    <property type="evidence" value="ECO:0007669"/>
    <property type="project" value="InterPro"/>
</dbReference>
<dbReference type="GO" id="GO:0005739">
    <property type="term" value="C:mitochondrion"/>
    <property type="evidence" value="ECO:0007669"/>
    <property type="project" value="UniProtKB-SubCell"/>
</dbReference>
<evidence type="ECO:0000256" key="10">
    <source>
        <dbReference type="SAM" id="MobiDB-lite"/>
    </source>
</evidence>
<evidence type="ECO:0000256" key="1">
    <source>
        <dbReference type="ARBA" id="ARBA00004173"/>
    </source>
</evidence>
<evidence type="ECO:0000256" key="6">
    <source>
        <dbReference type="ARBA" id="ARBA00023163"/>
    </source>
</evidence>
<accession>A0AB34L2C6</accession>
<keyword evidence="5" id="KW-0496">Mitochondrion</keyword>
<evidence type="ECO:0000256" key="9">
    <source>
        <dbReference type="SAM" id="Coils"/>
    </source>
</evidence>
<feature type="compositionally biased region" description="Basic and acidic residues" evidence="10">
    <location>
        <begin position="384"/>
        <end position="394"/>
    </location>
</feature>
<comment type="caution">
    <text evidence="11">The sequence shown here is derived from an EMBL/GenBank/DDBJ whole genome shotgun (WGS) entry which is preliminary data.</text>
</comment>
<dbReference type="Proteomes" id="UP000803884">
    <property type="component" value="Unassembled WGS sequence"/>
</dbReference>
<dbReference type="PANTHER" id="PTHR28184:SF1">
    <property type="entry name" value="LARGE RIBOSOMAL SUBUNIT PROTEIN ML67"/>
    <property type="match status" value="1"/>
</dbReference>
<gene>
    <name evidence="11" type="ORF">WHR41_01335</name>
</gene>
<evidence type="ECO:0000256" key="5">
    <source>
        <dbReference type="ARBA" id="ARBA00023128"/>
    </source>
</evidence>
<dbReference type="GO" id="GO:0005840">
    <property type="term" value="C:ribosome"/>
    <property type="evidence" value="ECO:0007669"/>
    <property type="project" value="UniProtKB-KW"/>
</dbReference>
<feature type="region of interest" description="Disordered" evidence="10">
    <location>
        <begin position="384"/>
        <end position="403"/>
    </location>
</feature>
<evidence type="ECO:0000256" key="2">
    <source>
        <dbReference type="ARBA" id="ARBA00010741"/>
    </source>
</evidence>
<keyword evidence="6" id="KW-0804">Transcription</keyword>
<keyword evidence="12" id="KW-1185">Reference proteome</keyword>
<feature type="coiled-coil region" evidence="9">
    <location>
        <begin position="193"/>
        <end position="220"/>
    </location>
</feature>
<dbReference type="GO" id="GO:0003697">
    <property type="term" value="F:single-stranded DNA binding"/>
    <property type="evidence" value="ECO:0007669"/>
    <property type="project" value="InterPro"/>
</dbReference>
<proteinExistence type="inferred from homology"/>
<evidence type="ECO:0000256" key="3">
    <source>
        <dbReference type="ARBA" id="ARBA00022980"/>
    </source>
</evidence>
<keyword evidence="7" id="KW-0687">Ribonucleoprotein</keyword>
<keyword evidence="9" id="KW-0175">Coiled coil</keyword>
<dbReference type="EMBL" id="JAAQHG020000003">
    <property type="protein sequence ID" value="KAL1589908.1"/>
    <property type="molecule type" value="Genomic_DNA"/>
</dbReference>
<comment type="similarity">
    <text evidence="2">Belongs to the mitochondrion-specific ribosomal protein mL67 family.</text>
</comment>
<dbReference type="Pfam" id="PF12829">
    <property type="entry name" value="Mhr1"/>
    <property type="match status" value="1"/>
</dbReference>
<name>A0AB34L2C6_9PEZI</name>
<protein>
    <recommendedName>
        <fullName evidence="8">Large ribosomal subunit protein mL67</fullName>
    </recommendedName>
</protein>
<organism evidence="11 12">
    <name type="scientific">Cladosporium halotolerans</name>
    <dbReference type="NCBI Taxonomy" id="1052096"/>
    <lineage>
        <taxon>Eukaryota</taxon>
        <taxon>Fungi</taxon>
        <taxon>Dikarya</taxon>
        <taxon>Ascomycota</taxon>
        <taxon>Pezizomycotina</taxon>
        <taxon>Dothideomycetes</taxon>
        <taxon>Dothideomycetidae</taxon>
        <taxon>Cladosporiales</taxon>
        <taxon>Cladosporiaceae</taxon>
        <taxon>Cladosporium</taxon>
    </lineage>
</organism>
<reference evidence="11 12" key="1">
    <citation type="journal article" date="2020" name="Microbiol. Resour. Announc.">
        <title>Draft Genome Sequence of a Cladosporium Species Isolated from the Mesophotic Ascidian Didemnum maculosum.</title>
        <authorList>
            <person name="Gioti A."/>
            <person name="Siaperas R."/>
            <person name="Nikolaivits E."/>
            <person name="Le Goff G."/>
            <person name="Ouazzani J."/>
            <person name="Kotoulas G."/>
            <person name="Topakas E."/>
        </authorList>
    </citation>
    <scope>NUCLEOTIDE SEQUENCE [LARGE SCALE GENOMIC DNA]</scope>
    <source>
        <strain evidence="11 12">TM138-S3</strain>
    </source>
</reference>
<dbReference type="RefSeq" id="XP_069233013.1">
    <property type="nucleotide sequence ID" value="XM_069369941.1"/>
</dbReference>